<gene>
    <name evidence="1" type="ORF">DBRI00130_LOCUS20573</name>
</gene>
<dbReference type="InterPro" id="IPR013744">
    <property type="entry name" value="SidJ"/>
</dbReference>
<dbReference type="EMBL" id="HBNS01026094">
    <property type="protein sequence ID" value="CAE4618025.1"/>
    <property type="molecule type" value="Transcribed_RNA"/>
</dbReference>
<dbReference type="Pfam" id="PF08538">
    <property type="entry name" value="DUF1749"/>
    <property type="match status" value="1"/>
</dbReference>
<protein>
    <submittedName>
        <fullName evidence="1">Uncharacterized protein</fullName>
    </submittedName>
</protein>
<organism evidence="1">
    <name type="scientific">Ditylum brightwellii</name>
    <dbReference type="NCBI Taxonomy" id="49249"/>
    <lineage>
        <taxon>Eukaryota</taxon>
        <taxon>Sar</taxon>
        <taxon>Stramenopiles</taxon>
        <taxon>Ochrophyta</taxon>
        <taxon>Bacillariophyta</taxon>
        <taxon>Mediophyceae</taxon>
        <taxon>Lithodesmiophycidae</taxon>
        <taxon>Lithodesmiales</taxon>
        <taxon>Lithodesmiaceae</taxon>
        <taxon>Ditylum</taxon>
    </lineage>
</organism>
<reference evidence="1" key="1">
    <citation type="submission" date="2021-01" db="EMBL/GenBank/DDBJ databases">
        <authorList>
            <person name="Corre E."/>
            <person name="Pelletier E."/>
            <person name="Niang G."/>
            <person name="Scheremetjew M."/>
            <person name="Finn R."/>
            <person name="Kale V."/>
            <person name="Holt S."/>
            <person name="Cochrane G."/>
            <person name="Meng A."/>
            <person name="Brown T."/>
            <person name="Cohen L."/>
        </authorList>
    </citation>
    <scope>NUCLEOTIDE SEQUENCE</scope>
    <source>
        <strain evidence="1">GSO104</strain>
    </source>
</reference>
<accession>A0A7S4RL09</accession>
<dbReference type="PANTHER" id="PTHR31591:SF1">
    <property type="entry name" value="UPF0613 PROTEIN PB24D3.06C"/>
    <property type="match status" value="1"/>
</dbReference>
<evidence type="ECO:0000313" key="1">
    <source>
        <dbReference type="EMBL" id="CAE4618025.1"/>
    </source>
</evidence>
<proteinExistence type="predicted"/>
<dbReference type="PANTHER" id="PTHR31591">
    <property type="entry name" value="UPF0613 PROTEIN PB24D3.06C"/>
    <property type="match status" value="1"/>
</dbReference>
<name>A0A7S4RL09_9STRA</name>
<sequence length="138" mass="15245">MMPRSAFWAPITASRFLSLQDVGGDDDFFSSDLNREEMEDKLGHIGKVGEEYGLNVLVAFSGDDEYVPEFVDKEQLVDKMCFAMNSQCSSSSVKVARPFMIPTGNHNLSKGEGDAERFVEAVGEMLSNLPKQSLPAEQ</sequence>
<dbReference type="Gene3D" id="3.40.50.1820">
    <property type="entry name" value="alpha/beta hydrolase"/>
    <property type="match status" value="1"/>
</dbReference>
<dbReference type="AlphaFoldDB" id="A0A7S4RL09"/>
<dbReference type="InterPro" id="IPR029058">
    <property type="entry name" value="AB_hydrolase_fold"/>
</dbReference>